<dbReference type="Gene3D" id="1.10.1740.10">
    <property type="match status" value="1"/>
</dbReference>
<dbReference type="KEGG" id="maes:Ga0123461_1715"/>
<feature type="domain" description="Glycosyl hydrolase family 13 catalytic" evidence="1">
    <location>
        <begin position="100"/>
        <end position="557"/>
    </location>
</feature>
<sequence length="651" mass="74738">MYEQVSHSLLNEILIKLDPEIIKQPKMRYFYTRLGANFYAIHSLFEKLYGGRADFTEQMQKLVETLAYQYIARSDALRETDLERESDHNWFLSQKWVGMALYSDGFAGDLKGLKERLHYLQELGINMVHVMPVLDCPPGRSDGGYAVRDFRRIDERIGSLEDVDALSGSMHRREMLLTLDVVLNHTSDEHEWAKRARSGEKRYQEYYYVFDNRDIPDMFEETMPEIFPETSPGSFTWDEAMGKWVMTSFNDYQWDLNYSNPSVLIEMIDIILYWANHGADILRLDAVAFLWKKIGSTCQNEREAHLILQLLKDCCQVTAPGVLFIAEAIVAPVEVTKYFGEDAINAKECEIAYNATFMALLWDAVATRKAELLYRGIKSLPDKLERATWLNYIRCHDDIGLGFDDNDIRLAGYEPAAHRRFLVDYFTGKYEDSPARGRPFAANEKTGDARISGTLASLAGLESALESGDEHAIDSAINIILLLNAMILSFGGIPLLYYGDELGTLNNYDYQQDESKLNDSRWIHRPVIDWQKAELRSQPGSIEYRIFTALKKLIAVRKEIPSFADFNNREMLDLGNAHLLAYAHFDHRYSTSGVVVVGNFDAMPQYLDLEQLRRMGHFKHDNIRDLCSGESPPVFNDQLAIPGYGFYWLSE</sequence>
<dbReference type="GO" id="GO:0047669">
    <property type="term" value="F:amylosucrase activity"/>
    <property type="evidence" value="ECO:0007669"/>
    <property type="project" value="UniProtKB-EC"/>
</dbReference>
<name>A0A2K8KYR6_MARES</name>
<dbReference type="Pfam" id="PF00128">
    <property type="entry name" value="Alpha-amylase"/>
    <property type="match status" value="1"/>
</dbReference>
<organism evidence="2 3">
    <name type="scientific">Mariprofundus aestuarium</name>
    <dbReference type="NCBI Taxonomy" id="1921086"/>
    <lineage>
        <taxon>Bacteria</taxon>
        <taxon>Pseudomonadati</taxon>
        <taxon>Pseudomonadota</taxon>
        <taxon>Candidatius Mariprofundia</taxon>
        <taxon>Mariprofundales</taxon>
        <taxon>Mariprofundaceae</taxon>
        <taxon>Mariprofundus</taxon>
    </lineage>
</organism>
<dbReference type="InterPro" id="IPR006047">
    <property type="entry name" value="GH13_cat_dom"/>
</dbReference>
<dbReference type="Gene3D" id="2.60.40.1180">
    <property type="entry name" value="Golgi alpha-mannosidase II"/>
    <property type="match status" value="1"/>
</dbReference>
<dbReference type="SUPFAM" id="SSF51011">
    <property type="entry name" value="Glycosyl hydrolase domain"/>
    <property type="match status" value="1"/>
</dbReference>
<dbReference type="Gene3D" id="3.90.400.10">
    <property type="entry name" value="Oligo-1,6-glucosidase, Domain 2"/>
    <property type="match status" value="1"/>
</dbReference>
<evidence type="ECO:0000259" key="1">
    <source>
        <dbReference type="SMART" id="SM00642"/>
    </source>
</evidence>
<keyword evidence="2" id="KW-0808">Transferase</keyword>
<dbReference type="InterPro" id="IPR017853">
    <property type="entry name" value="GH"/>
</dbReference>
<dbReference type="EC" id="2.4.1.4" evidence="2"/>
<dbReference type="PANTHER" id="PTHR10357">
    <property type="entry name" value="ALPHA-AMYLASE FAMILY MEMBER"/>
    <property type="match status" value="1"/>
</dbReference>
<dbReference type="Proteomes" id="UP000231701">
    <property type="component" value="Chromosome"/>
</dbReference>
<dbReference type="InterPro" id="IPR013780">
    <property type="entry name" value="Glyco_hydro_b"/>
</dbReference>
<dbReference type="InterPro" id="IPR045857">
    <property type="entry name" value="O16G_dom_2"/>
</dbReference>
<dbReference type="InterPro" id="IPR044077">
    <property type="entry name" value="Amylosucrase"/>
</dbReference>
<dbReference type="CDD" id="cd11324">
    <property type="entry name" value="AmyAc_Amylosucrase"/>
    <property type="match status" value="1"/>
</dbReference>
<dbReference type="SMART" id="SM00642">
    <property type="entry name" value="Aamy"/>
    <property type="match status" value="1"/>
</dbReference>
<keyword evidence="2" id="KW-0328">Glycosyltransferase</keyword>
<dbReference type="Gene3D" id="3.20.20.80">
    <property type="entry name" value="Glycosidases"/>
    <property type="match status" value="1"/>
</dbReference>
<dbReference type="SUPFAM" id="SSF51445">
    <property type="entry name" value="(Trans)glycosidases"/>
    <property type="match status" value="1"/>
</dbReference>
<dbReference type="PANTHER" id="PTHR10357:SF213">
    <property type="entry name" value="ALPHA AMYLASE CATALYTIC REGION"/>
    <property type="match status" value="1"/>
</dbReference>
<evidence type="ECO:0000313" key="3">
    <source>
        <dbReference type="Proteomes" id="UP000231701"/>
    </source>
</evidence>
<evidence type="ECO:0000313" key="2">
    <source>
        <dbReference type="EMBL" id="ATX80128.1"/>
    </source>
</evidence>
<keyword evidence="3" id="KW-1185">Reference proteome</keyword>
<gene>
    <name evidence="2" type="ORF">Ga0123461_1715</name>
</gene>
<dbReference type="RefSeq" id="WP_100277936.1">
    <property type="nucleotide sequence ID" value="NZ_CP018799.1"/>
</dbReference>
<dbReference type="AlphaFoldDB" id="A0A2K8KYR6"/>
<dbReference type="GO" id="GO:0005975">
    <property type="term" value="P:carbohydrate metabolic process"/>
    <property type="evidence" value="ECO:0007669"/>
    <property type="project" value="InterPro"/>
</dbReference>
<dbReference type="EMBL" id="CP018799">
    <property type="protein sequence ID" value="ATX80128.1"/>
    <property type="molecule type" value="Genomic_DNA"/>
</dbReference>
<proteinExistence type="predicted"/>
<protein>
    <submittedName>
        <fullName evidence="2">Amylosucrase</fullName>
        <ecNumber evidence="2">2.4.1.4</ecNumber>
    </submittedName>
</protein>
<accession>A0A2K8KYR6</accession>
<dbReference type="OrthoDB" id="5287835at2"/>
<reference evidence="2 3" key="1">
    <citation type="submission" date="2016-12" db="EMBL/GenBank/DDBJ databases">
        <title>Isolation and genomic insights into novel planktonic Zetaproteobacteria from stratified waters of the Chesapeake Bay.</title>
        <authorList>
            <person name="McAllister S.M."/>
            <person name="Kato S."/>
            <person name="Chan C.S."/>
            <person name="Chiu B.K."/>
            <person name="Field E.K."/>
        </authorList>
    </citation>
    <scope>NUCLEOTIDE SEQUENCE [LARGE SCALE GENOMIC DNA]</scope>
    <source>
        <strain evidence="2 3">CP-5</strain>
    </source>
</reference>